<keyword evidence="1" id="KW-1133">Transmembrane helix</keyword>
<evidence type="ECO:0000313" key="3">
    <source>
        <dbReference type="Proteomes" id="UP000649617"/>
    </source>
</evidence>
<proteinExistence type="predicted"/>
<evidence type="ECO:0000313" key="2">
    <source>
        <dbReference type="EMBL" id="CAE7194695.1"/>
    </source>
</evidence>
<feature type="transmembrane region" description="Helical" evidence="1">
    <location>
        <begin position="155"/>
        <end position="172"/>
    </location>
</feature>
<reference evidence="2" key="1">
    <citation type="submission" date="2021-02" db="EMBL/GenBank/DDBJ databases">
        <authorList>
            <person name="Dougan E. K."/>
            <person name="Rhodes N."/>
            <person name="Thang M."/>
            <person name="Chan C."/>
        </authorList>
    </citation>
    <scope>NUCLEOTIDE SEQUENCE</scope>
</reference>
<dbReference type="OrthoDB" id="202470at2759"/>
<dbReference type="Gene3D" id="3.40.50.720">
    <property type="entry name" value="NAD(P)-binding Rossmann-like Domain"/>
    <property type="match status" value="1"/>
</dbReference>
<keyword evidence="1" id="KW-0812">Transmembrane</keyword>
<gene>
    <name evidence="2" type="primary">xacB</name>
    <name evidence="2" type="ORF">SPIL2461_LOCUS1611</name>
</gene>
<protein>
    <submittedName>
        <fullName evidence="2">XacB protein</fullName>
    </submittedName>
</protein>
<sequence length="176" mass="19601">MDWSRLKGLGGPASLKTSDPLALAGPDSFYAVSKICGEAMGYLYARVHRSFEFVALRIGWCLYDCPTDLAGNECEAYLRSTFLSKRDFRGFLRGALRCDLAKHRGFLVAYAVSRNGLRMFDLEDTVEALGYDPVDDAEDYYSSAPLRPLPRTRSGPPLLVMAAASVVVAALWRRYR</sequence>
<dbReference type="Proteomes" id="UP000649617">
    <property type="component" value="Unassembled WGS sequence"/>
</dbReference>
<accession>A0A812J6Q2</accession>
<organism evidence="2 3">
    <name type="scientific">Symbiodinium pilosum</name>
    <name type="common">Dinoflagellate</name>
    <dbReference type="NCBI Taxonomy" id="2952"/>
    <lineage>
        <taxon>Eukaryota</taxon>
        <taxon>Sar</taxon>
        <taxon>Alveolata</taxon>
        <taxon>Dinophyceae</taxon>
        <taxon>Suessiales</taxon>
        <taxon>Symbiodiniaceae</taxon>
        <taxon>Symbiodinium</taxon>
    </lineage>
</organism>
<comment type="caution">
    <text evidence="2">The sequence shown here is derived from an EMBL/GenBank/DDBJ whole genome shotgun (WGS) entry which is preliminary data.</text>
</comment>
<dbReference type="EMBL" id="CAJNIZ010001581">
    <property type="protein sequence ID" value="CAE7194695.1"/>
    <property type="molecule type" value="Genomic_DNA"/>
</dbReference>
<keyword evidence="3" id="KW-1185">Reference proteome</keyword>
<evidence type="ECO:0000256" key="1">
    <source>
        <dbReference type="SAM" id="Phobius"/>
    </source>
</evidence>
<name>A0A812J6Q2_SYMPI</name>
<keyword evidence="1" id="KW-0472">Membrane</keyword>
<dbReference type="AlphaFoldDB" id="A0A812J6Q2"/>